<evidence type="ECO:0000313" key="3">
    <source>
        <dbReference type="Proteomes" id="UP000297597"/>
    </source>
</evidence>
<protein>
    <submittedName>
        <fullName evidence="2">Putative phosphoribosyl transferase</fullName>
    </submittedName>
</protein>
<proteinExistence type="predicted"/>
<evidence type="ECO:0000259" key="1">
    <source>
        <dbReference type="Pfam" id="PF00156"/>
    </source>
</evidence>
<dbReference type="InterPro" id="IPR029057">
    <property type="entry name" value="PRTase-like"/>
</dbReference>
<reference evidence="2 3" key="1">
    <citation type="journal article" date="2018" name="Environ. Microbiol.">
        <title>Novel energy conservation strategies and behaviour of Pelotomaculum schinkii driving syntrophic propionate catabolism.</title>
        <authorList>
            <person name="Hidalgo-Ahumada C.A.P."/>
            <person name="Nobu M.K."/>
            <person name="Narihiro T."/>
            <person name="Tamaki H."/>
            <person name="Liu W.T."/>
            <person name="Kamagata Y."/>
            <person name="Stams A.J.M."/>
            <person name="Imachi H."/>
            <person name="Sousa D.Z."/>
        </authorList>
    </citation>
    <scope>NUCLEOTIDE SEQUENCE [LARGE SCALE GENOMIC DNA]</scope>
    <source>
        <strain evidence="2 3">MGP</strain>
    </source>
</reference>
<keyword evidence="3" id="KW-1185">Reference proteome</keyword>
<gene>
    <name evidence="2" type="ORF">Pmgp_00102</name>
</gene>
<organism evidence="2 3">
    <name type="scientific">Pelotomaculum propionicicum</name>
    <dbReference type="NCBI Taxonomy" id="258475"/>
    <lineage>
        <taxon>Bacteria</taxon>
        <taxon>Bacillati</taxon>
        <taxon>Bacillota</taxon>
        <taxon>Clostridia</taxon>
        <taxon>Eubacteriales</taxon>
        <taxon>Desulfotomaculaceae</taxon>
        <taxon>Pelotomaculum</taxon>
    </lineage>
</organism>
<dbReference type="SUPFAM" id="SSF53271">
    <property type="entry name" value="PRTase-like"/>
    <property type="match status" value="1"/>
</dbReference>
<dbReference type="InterPro" id="IPR000836">
    <property type="entry name" value="PRTase_dom"/>
</dbReference>
<dbReference type="CDD" id="cd06223">
    <property type="entry name" value="PRTases_typeI"/>
    <property type="match status" value="1"/>
</dbReference>
<keyword evidence="2" id="KW-0808">Transferase</keyword>
<dbReference type="EMBL" id="QFFZ01000001">
    <property type="protein sequence ID" value="TEB13699.1"/>
    <property type="molecule type" value="Genomic_DNA"/>
</dbReference>
<sequence>MIFKDRTEAGRLLAEKLTGRIVKDGVVLAIPRGGVVVGAELARSLGLRLDLIIPRKIGSPQNPEVAIGAVAQDGAPILDRRLIELLGVTGAELGEIIAYELGEIKRRMLLYRGSSDYNHGNYNGKQLVVVDDGIATGYTMLAALRSASGLRPRELILAVPVAPPETLEILKKEVDHVACLLTPANFYAVGQFYQRFDQTEDEEVVKLLKELKRIEE</sequence>
<dbReference type="Proteomes" id="UP000297597">
    <property type="component" value="Unassembled WGS sequence"/>
</dbReference>
<dbReference type="Pfam" id="PF00156">
    <property type="entry name" value="Pribosyltran"/>
    <property type="match status" value="1"/>
</dbReference>
<accession>A0A4Y7RY95</accession>
<name>A0A4Y7RY95_9FIRM</name>
<dbReference type="Gene3D" id="3.40.50.2020">
    <property type="match status" value="1"/>
</dbReference>
<dbReference type="RefSeq" id="WP_243119663.1">
    <property type="nucleotide sequence ID" value="NZ_QFFZ01000001.1"/>
</dbReference>
<comment type="caution">
    <text evidence="2">The sequence shown here is derived from an EMBL/GenBank/DDBJ whole genome shotgun (WGS) entry which is preliminary data.</text>
</comment>
<feature type="domain" description="Phosphoribosyltransferase" evidence="1">
    <location>
        <begin position="23"/>
        <end position="180"/>
    </location>
</feature>
<dbReference type="Gene3D" id="3.30.1310.20">
    <property type="entry name" value="PRTase-like"/>
    <property type="match status" value="1"/>
</dbReference>
<dbReference type="AlphaFoldDB" id="A0A4Y7RY95"/>
<evidence type="ECO:0000313" key="2">
    <source>
        <dbReference type="EMBL" id="TEB13699.1"/>
    </source>
</evidence>
<dbReference type="GO" id="GO:0016740">
    <property type="term" value="F:transferase activity"/>
    <property type="evidence" value="ECO:0007669"/>
    <property type="project" value="UniProtKB-KW"/>
</dbReference>